<dbReference type="SMART" id="SM00388">
    <property type="entry name" value="HisKA"/>
    <property type="match status" value="1"/>
</dbReference>
<dbReference type="Proteomes" id="UP000783588">
    <property type="component" value="Unassembled WGS sequence"/>
</dbReference>
<gene>
    <name evidence="8" type="ORF">KQI75_09565</name>
</gene>
<dbReference type="InterPro" id="IPR003661">
    <property type="entry name" value="HisK_dim/P_dom"/>
</dbReference>
<evidence type="ECO:0000259" key="7">
    <source>
        <dbReference type="PROSITE" id="PS50109"/>
    </source>
</evidence>
<evidence type="ECO:0000313" key="9">
    <source>
        <dbReference type="Proteomes" id="UP000783588"/>
    </source>
</evidence>
<evidence type="ECO:0000256" key="5">
    <source>
        <dbReference type="ARBA" id="ARBA00023012"/>
    </source>
</evidence>
<dbReference type="InterPro" id="IPR003594">
    <property type="entry name" value="HATPase_dom"/>
</dbReference>
<dbReference type="PROSITE" id="PS50109">
    <property type="entry name" value="HIS_KIN"/>
    <property type="match status" value="1"/>
</dbReference>
<dbReference type="InterPro" id="IPR050736">
    <property type="entry name" value="Sensor_HK_Regulatory"/>
</dbReference>
<dbReference type="PANTHER" id="PTHR43711">
    <property type="entry name" value="TWO-COMPONENT HISTIDINE KINASE"/>
    <property type="match status" value="1"/>
</dbReference>
<keyword evidence="9" id="KW-1185">Reference proteome</keyword>
<evidence type="ECO:0000256" key="1">
    <source>
        <dbReference type="ARBA" id="ARBA00000085"/>
    </source>
</evidence>
<keyword evidence="6" id="KW-0472">Membrane</keyword>
<dbReference type="CDD" id="cd00082">
    <property type="entry name" value="HisKA"/>
    <property type="match status" value="1"/>
</dbReference>
<dbReference type="Pfam" id="PF02518">
    <property type="entry name" value="HATPase_c"/>
    <property type="match status" value="1"/>
</dbReference>
<feature type="transmembrane region" description="Helical" evidence="6">
    <location>
        <begin position="160"/>
        <end position="180"/>
    </location>
</feature>
<keyword evidence="5" id="KW-0902">Two-component regulatory system</keyword>
<dbReference type="PANTHER" id="PTHR43711:SF1">
    <property type="entry name" value="HISTIDINE KINASE 1"/>
    <property type="match status" value="1"/>
</dbReference>
<comment type="caution">
    <text evidence="8">The sequence shown here is derived from an EMBL/GenBank/DDBJ whole genome shotgun (WGS) entry which is preliminary data.</text>
</comment>
<keyword evidence="6" id="KW-0812">Transmembrane</keyword>
<dbReference type="SMART" id="SM00387">
    <property type="entry name" value="HATPase_c"/>
    <property type="match status" value="1"/>
</dbReference>
<dbReference type="CDD" id="cd00075">
    <property type="entry name" value="HATPase"/>
    <property type="match status" value="1"/>
</dbReference>
<evidence type="ECO:0000256" key="3">
    <source>
        <dbReference type="ARBA" id="ARBA00022679"/>
    </source>
</evidence>
<proteinExistence type="predicted"/>
<name>A0ABS6ET40_9FIRM</name>
<dbReference type="InterPro" id="IPR005467">
    <property type="entry name" value="His_kinase_dom"/>
</dbReference>
<organism evidence="8 9">
    <name type="scientific">Butyricicoccus intestinisimiae</name>
    <dbReference type="NCBI Taxonomy" id="2841509"/>
    <lineage>
        <taxon>Bacteria</taxon>
        <taxon>Bacillati</taxon>
        <taxon>Bacillota</taxon>
        <taxon>Clostridia</taxon>
        <taxon>Eubacteriales</taxon>
        <taxon>Butyricicoccaceae</taxon>
        <taxon>Butyricicoccus</taxon>
    </lineage>
</organism>
<evidence type="ECO:0000256" key="6">
    <source>
        <dbReference type="SAM" id="Phobius"/>
    </source>
</evidence>
<feature type="domain" description="Histidine kinase" evidence="7">
    <location>
        <begin position="244"/>
        <end position="454"/>
    </location>
</feature>
<dbReference type="RefSeq" id="WP_216470548.1">
    <property type="nucleotide sequence ID" value="NZ_JAHLQI010000004.1"/>
</dbReference>
<sequence length="454" mass="50910">MHTFARLIRRYVLAAISILLFLVVLFITSLFWFGYHAGFDWQSHMAYGTGEIADAMIQKNNSLQLDDVHTPEQWMEGYSWAMVLDDSGRIIWQYQLPEHLNHSYTTREVAGFSRWYLDGYPVFCHAKSYGLCVIALPPNSIWRYSVSCSLSLMTAVLHGMFPAVLTIVFAILFCCLLFSWQGARSLQNIERGLDTLSEGEPVSLPVSGFTSDLAKKLNQTSAQLQKRNEIISRRDTARTNWIAGVSHDIRTPLSLILGWAEQLEHDTALSAKTQQKAQRIRIQSEKIRSLIEDLNLTSKLQYGAQPLRCHSVILGPFLRRIVAEFYDSPLANGCTMDLQQAKDTENCSLCIDSALMTRAIENLFNNSIRHNAAPVHVTVQTQRSHGIVQIIITDTGTGYPPAVLHALVHGEGENTPHILGLHIVEQIMEAHGGEVRFTQNVPNGAKTILTLPLT</sequence>
<dbReference type="Pfam" id="PF00512">
    <property type="entry name" value="HisKA"/>
    <property type="match status" value="1"/>
</dbReference>
<dbReference type="GO" id="GO:0016301">
    <property type="term" value="F:kinase activity"/>
    <property type="evidence" value="ECO:0007669"/>
    <property type="project" value="UniProtKB-KW"/>
</dbReference>
<evidence type="ECO:0000256" key="4">
    <source>
        <dbReference type="ARBA" id="ARBA00022777"/>
    </source>
</evidence>
<evidence type="ECO:0000313" key="8">
    <source>
        <dbReference type="EMBL" id="MBU5490859.1"/>
    </source>
</evidence>
<keyword evidence="4 8" id="KW-0418">Kinase</keyword>
<reference evidence="8 9" key="1">
    <citation type="submission" date="2021-06" db="EMBL/GenBank/DDBJ databases">
        <authorList>
            <person name="Sun Q."/>
            <person name="Li D."/>
        </authorList>
    </citation>
    <scope>NUCLEOTIDE SEQUENCE [LARGE SCALE GENOMIC DNA]</scope>
    <source>
        <strain evidence="8 9">MSJd-7</strain>
    </source>
</reference>
<comment type="catalytic activity">
    <reaction evidence="1">
        <text>ATP + protein L-histidine = ADP + protein N-phospho-L-histidine.</text>
        <dbReference type="EC" id="2.7.13.3"/>
    </reaction>
</comment>
<feature type="transmembrane region" description="Helical" evidence="6">
    <location>
        <begin position="12"/>
        <end position="35"/>
    </location>
</feature>
<evidence type="ECO:0000256" key="2">
    <source>
        <dbReference type="ARBA" id="ARBA00012438"/>
    </source>
</evidence>
<dbReference type="EMBL" id="JAHLQI010000004">
    <property type="protein sequence ID" value="MBU5490859.1"/>
    <property type="molecule type" value="Genomic_DNA"/>
</dbReference>
<keyword evidence="6" id="KW-1133">Transmembrane helix</keyword>
<dbReference type="EC" id="2.7.13.3" evidence="2"/>
<accession>A0ABS6ET40</accession>
<protein>
    <recommendedName>
        <fullName evidence="2">histidine kinase</fullName>
        <ecNumber evidence="2">2.7.13.3</ecNumber>
    </recommendedName>
</protein>
<keyword evidence="3" id="KW-0808">Transferase</keyword>